<protein>
    <recommendedName>
        <fullName evidence="3">Outer membrane protein beta-barrel domain-containing protein</fullName>
    </recommendedName>
</protein>
<dbReference type="RefSeq" id="WP_055149439.1">
    <property type="nucleotide sequence ID" value="NZ_JXSZ01000010.1"/>
</dbReference>
<reference evidence="1 2" key="1">
    <citation type="submission" date="2015-07" db="EMBL/GenBank/DDBJ databases">
        <title>The draft genome sequence of Leadbetterella sp. JN14-9.</title>
        <authorList>
            <person name="Liu Y."/>
            <person name="Du J."/>
            <person name="Shao Z."/>
        </authorList>
    </citation>
    <scope>NUCLEOTIDE SEQUENCE [LARGE SCALE GENOMIC DNA]</scope>
    <source>
        <strain evidence="1 2">JN14-9</strain>
    </source>
</reference>
<dbReference type="Proteomes" id="UP000050454">
    <property type="component" value="Unassembled WGS sequence"/>
</dbReference>
<name>A0A0P7BT38_9BACT</name>
<organism evidence="1 2">
    <name type="scientific">Jiulongibacter sediminis</name>
    <dbReference type="NCBI Taxonomy" id="1605367"/>
    <lineage>
        <taxon>Bacteria</taxon>
        <taxon>Pseudomonadati</taxon>
        <taxon>Bacteroidota</taxon>
        <taxon>Cytophagia</taxon>
        <taxon>Cytophagales</taxon>
        <taxon>Leadbetterellaceae</taxon>
        <taxon>Jiulongibacter</taxon>
    </lineage>
</organism>
<dbReference type="STRING" id="1605367.AFM12_14400"/>
<evidence type="ECO:0000313" key="2">
    <source>
        <dbReference type="Proteomes" id="UP000050454"/>
    </source>
</evidence>
<dbReference type="AlphaFoldDB" id="A0A0P7BT38"/>
<accession>A0A0P7BT38</accession>
<dbReference type="EMBL" id="LGTQ01000010">
    <property type="protein sequence ID" value="KPM47661.1"/>
    <property type="molecule type" value="Genomic_DNA"/>
</dbReference>
<evidence type="ECO:0000313" key="1">
    <source>
        <dbReference type="EMBL" id="KPM47661.1"/>
    </source>
</evidence>
<gene>
    <name evidence="1" type="ORF">AFM12_14400</name>
</gene>
<sequence length="185" mass="20722">MKLLPLLIGVIAMTQLQAHPGKINSLSFSYFGEMLTHPGFKLNAGFPLKTWKGNNPKVIQKSIILSTGIGFFYHKRYQTGLFFIPEISYQRHQKKGKFIEMGAGLGYLKTLIPNSFEVHDSEIRQVTASHSYLSSNVFLVFGKGLRSIKKKQASYFVKPQLLLAAPGFPSVTGYFALELGIKQHL</sequence>
<dbReference type="OrthoDB" id="946745at2"/>
<evidence type="ECO:0008006" key="3">
    <source>
        <dbReference type="Google" id="ProtNLM"/>
    </source>
</evidence>
<comment type="caution">
    <text evidence="1">The sequence shown here is derived from an EMBL/GenBank/DDBJ whole genome shotgun (WGS) entry which is preliminary data.</text>
</comment>
<proteinExistence type="predicted"/>
<keyword evidence="2" id="KW-1185">Reference proteome</keyword>